<feature type="non-terminal residue" evidence="3">
    <location>
        <position position="1"/>
    </location>
</feature>
<dbReference type="EMBL" id="HACG01053419">
    <property type="protein sequence ID" value="CEL00290.1"/>
    <property type="molecule type" value="Transcribed_RNA"/>
</dbReference>
<evidence type="ECO:0000259" key="2">
    <source>
        <dbReference type="Pfam" id="PF08393"/>
    </source>
</evidence>
<feature type="non-terminal residue" evidence="3">
    <location>
        <position position="108"/>
    </location>
</feature>
<dbReference type="InterPro" id="IPR013602">
    <property type="entry name" value="Dynein_heavy_linker"/>
</dbReference>
<sequence>EYARDFFKIQKTFAIRVKKMQMDYDELEREVKKQQRQDHTAGKEISVPDLEPFKMPEILGAVDFMSNGVADFKEIVPVIGIMCNPGLRKHHWDAMSDIAGFNLTPDAG</sequence>
<evidence type="ECO:0000313" key="3">
    <source>
        <dbReference type="EMBL" id="CEL00290.1"/>
    </source>
</evidence>
<dbReference type="Pfam" id="PF08393">
    <property type="entry name" value="DHC_N2"/>
    <property type="match status" value="1"/>
</dbReference>
<feature type="domain" description="Dynein heavy chain linker" evidence="2">
    <location>
        <begin position="20"/>
        <end position="104"/>
    </location>
</feature>
<feature type="coiled-coil region" evidence="1">
    <location>
        <begin position="17"/>
        <end position="44"/>
    </location>
</feature>
<protein>
    <recommendedName>
        <fullName evidence="2">Dynein heavy chain linker domain-containing protein</fullName>
    </recommendedName>
</protein>
<proteinExistence type="predicted"/>
<dbReference type="AlphaFoldDB" id="A0A0B7C778"/>
<reference evidence="3" key="1">
    <citation type="submission" date="2014-12" db="EMBL/GenBank/DDBJ databases">
        <title>Insight into the proteome of Arion vulgaris.</title>
        <authorList>
            <person name="Aradska J."/>
            <person name="Bulat T."/>
            <person name="Smidak R."/>
            <person name="Sarate P."/>
            <person name="Gangsoo J."/>
            <person name="Sialana F."/>
            <person name="Bilban M."/>
            <person name="Lubec G."/>
        </authorList>
    </citation>
    <scope>NUCLEOTIDE SEQUENCE</scope>
    <source>
        <tissue evidence="3">Skin</tissue>
    </source>
</reference>
<accession>A0A0B7C778</accession>
<gene>
    <name evidence="3" type="primary">ORF223337</name>
</gene>
<evidence type="ECO:0000256" key="1">
    <source>
        <dbReference type="SAM" id="Coils"/>
    </source>
</evidence>
<name>A0A0B7C778_9EUPU</name>
<keyword evidence="1" id="KW-0175">Coiled coil</keyword>
<organism evidence="3">
    <name type="scientific">Arion vulgaris</name>
    <dbReference type="NCBI Taxonomy" id="1028688"/>
    <lineage>
        <taxon>Eukaryota</taxon>
        <taxon>Metazoa</taxon>
        <taxon>Spiralia</taxon>
        <taxon>Lophotrochozoa</taxon>
        <taxon>Mollusca</taxon>
        <taxon>Gastropoda</taxon>
        <taxon>Heterobranchia</taxon>
        <taxon>Euthyneura</taxon>
        <taxon>Panpulmonata</taxon>
        <taxon>Eupulmonata</taxon>
        <taxon>Stylommatophora</taxon>
        <taxon>Helicina</taxon>
        <taxon>Arionoidea</taxon>
        <taxon>Arionidae</taxon>
        <taxon>Arion</taxon>
    </lineage>
</organism>